<gene>
    <name evidence="2" type="primary">ynaD</name>
    <name evidence="2" type="ORF">LOCC1_G005464</name>
</gene>
<name>A0A8H8RX07_9HELO</name>
<keyword evidence="3" id="KW-1185">Reference proteome</keyword>
<proteinExistence type="predicted"/>
<dbReference type="PANTHER" id="PTHR43415">
    <property type="entry name" value="SPERMIDINE N(1)-ACETYLTRANSFERASE"/>
    <property type="match status" value="1"/>
</dbReference>
<dbReference type="PROSITE" id="PS51186">
    <property type="entry name" value="GNAT"/>
    <property type="match status" value="1"/>
</dbReference>
<dbReference type="GO" id="GO:0016747">
    <property type="term" value="F:acyltransferase activity, transferring groups other than amino-acyl groups"/>
    <property type="evidence" value="ECO:0007669"/>
    <property type="project" value="InterPro"/>
</dbReference>
<reference evidence="2 3" key="1">
    <citation type="submission" date="2018-05" db="EMBL/GenBank/DDBJ databases">
        <title>Genome sequencing and assembly of the regulated plant pathogen Lachnellula willkommii and related sister species for the development of diagnostic species identification markers.</title>
        <authorList>
            <person name="Giroux E."/>
            <person name="Bilodeau G."/>
        </authorList>
    </citation>
    <scope>NUCLEOTIDE SEQUENCE [LARGE SCALE GENOMIC DNA]</scope>
    <source>
        <strain evidence="2 3">CBS 160.35</strain>
    </source>
</reference>
<dbReference type="EMBL" id="QGMI01000323">
    <property type="protein sequence ID" value="TVY42538.1"/>
    <property type="molecule type" value="Genomic_DNA"/>
</dbReference>
<sequence>MADAFHSARLTYRAIEDNEQDTAFIHSLRLDSTSRANTETRIFKPVDEASSAKSAARNRDECLIGVLICTSANEMPGGLTVGLINLHPGLKEGLEQHRNADIGIIIAAKYQGKGYGSEAIKWIVGWAFKFGGLHRVGISCYSHNLGARRLYERLGFEYEGAKRECLWFDGAWRDELTFSTLENEWRKIVQEESSSRLLLSGAKDGNE</sequence>
<evidence type="ECO:0000313" key="2">
    <source>
        <dbReference type="EMBL" id="TVY42538.1"/>
    </source>
</evidence>
<dbReference type="AlphaFoldDB" id="A0A8H8RX07"/>
<dbReference type="Pfam" id="PF13302">
    <property type="entry name" value="Acetyltransf_3"/>
    <property type="match status" value="1"/>
</dbReference>
<dbReference type="Proteomes" id="UP000443090">
    <property type="component" value="Unassembled WGS sequence"/>
</dbReference>
<organism evidence="2 3">
    <name type="scientific">Lachnellula occidentalis</name>
    <dbReference type="NCBI Taxonomy" id="215460"/>
    <lineage>
        <taxon>Eukaryota</taxon>
        <taxon>Fungi</taxon>
        <taxon>Dikarya</taxon>
        <taxon>Ascomycota</taxon>
        <taxon>Pezizomycotina</taxon>
        <taxon>Leotiomycetes</taxon>
        <taxon>Helotiales</taxon>
        <taxon>Lachnaceae</taxon>
        <taxon>Lachnellula</taxon>
    </lineage>
</organism>
<dbReference type="OrthoDB" id="64477at2759"/>
<dbReference type="Gene3D" id="3.40.630.30">
    <property type="match status" value="1"/>
</dbReference>
<evidence type="ECO:0000313" key="3">
    <source>
        <dbReference type="Proteomes" id="UP000443090"/>
    </source>
</evidence>
<feature type="domain" description="N-acetyltransferase" evidence="1">
    <location>
        <begin position="10"/>
        <end position="179"/>
    </location>
</feature>
<dbReference type="PANTHER" id="PTHR43415:SF3">
    <property type="entry name" value="GNAT-FAMILY ACETYLTRANSFERASE"/>
    <property type="match status" value="1"/>
</dbReference>
<dbReference type="InterPro" id="IPR016181">
    <property type="entry name" value="Acyl_CoA_acyltransferase"/>
</dbReference>
<protein>
    <submittedName>
        <fullName evidence="2">Putative N-acetyltransferase</fullName>
    </submittedName>
</protein>
<dbReference type="InterPro" id="IPR000182">
    <property type="entry name" value="GNAT_dom"/>
</dbReference>
<accession>A0A8H8RX07</accession>
<dbReference type="SUPFAM" id="SSF55729">
    <property type="entry name" value="Acyl-CoA N-acyltransferases (Nat)"/>
    <property type="match status" value="1"/>
</dbReference>
<comment type="caution">
    <text evidence="2">The sequence shown here is derived from an EMBL/GenBank/DDBJ whole genome shotgun (WGS) entry which is preliminary data.</text>
</comment>
<keyword evidence="2" id="KW-0808">Transferase</keyword>
<evidence type="ECO:0000259" key="1">
    <source>
        <dbReference type="PROSITE" id="PS51186"/>
    </source>
</evidence>